<dbReference type="Gene3D" id="1.10.287.70">
    <property type="match status" value="3"/>
</dbReference>
<dbReference type="InterPro" id="IPR005821">
    <property type="entry name" value="Ion_trans_dom"/>
</dbReference>
<evidence type="ECO:0000256" key="5">
    <source>
        <dbReference type="ARBA" id="ARBA00022737"/>
    </source>
</evidence>
<dbReference type="FunFam" id="1.20.120.350:FF:000036">
    <property type="entry name" value="Voltage-dependent sodium channel SCN10A"/>
    <property type="match status" value="1"/>
</dbReference>
<dbReference type="FunFam" id="1.10.287.70:FF:000046">
    <property type="entry name" value="Sodium channel protein"/>
    <property type="match status" value="1"/>
</dbReference>
<feature type="transmembrane region" description="Helical" evidence="12">
    <location>
        <begin position="1089"/>
        <end position="1108"/>
    </location>
</feature>
<dbReference type="Proteomes" id="UP000663862">
    <property type="component" value="Unassembled WGS sequence"/>
</dbReference>
<feature type="transmembrane region" description="Helical" evidence="12">
    <location>
        <begin position="239"/>
        <end position="257"/>
    </location>
</feature>
<evidence type="ECO:0000256" key="9">
    <source>
        <dbReference type="ARBA" id="ARBA00023180"/>
    </source>
</evidence>
<evidence type="ECO:0000313" key="14">
    <source>
        <dbReference type="EMBL" id="CAF3270949.1"/>
    </source>
</evidence>
<dbReference type="SUPFAM" id="SSF81324">
    <property type="entry name" value="Voltage-gated potassium channels"/>
    <property type="match status" value="3"/>
</dbReference>
<comment type="caution">
    <text evidence="14">The sequence shown here is derived from an EMBL/GenBank/DDBJ whole genome shotgun (WGS) entry which is preliminary data.</text>
</comment>
<feature type="transmembrane region" description="Helical" evidence="12">
    <location>
        <begin position="838"/>
        <end position="862"/>
    </location>
</feature>
<dbReference type="EMBL" id="CAJOBO010001451">
    <property type="protein sequence ID" value="CAF4379344.1"/>
    <property type="molecule type" value="Genomic_DNA"/>
</dbReference>
<dbReference type="GO" id="GO:0086010">
    <property type="term" value="P:membrane depolarization during action potential"/>
    <property type="evidence" value="ECO:0007669"/>
    <property type="project" value="TreeGrafter"/>
</dbReference>
<dbReference type="PANTHER" id="PTHR10037">
    <property type="entry name" value="VOLTAGE-GATED CATION CHANNEL CALCIUM AND SODIUM"/>
    <property type="match status" value="1"/>
</dbReference>
<feature type="transmembrane region" description="Helical" evidence="12">
    <location>
        <begin position="139"/>
        <end position="159"/>
    </location>
</feature>
<keyword evidence="4 12" id="KW-0812">Transmembrane</keyword>
<feature type="transmembrane region" description="Helical" evidence="12">
    <location>
        <begin position="1022"/>
        <end position="1040"/>
    </location>
</feature>
<feature type="domain" description="Ion transport" evidence="13">
    <location>
        <begin position="642"/>
        <end position="864"/>
    </location>
</feature>
<protein>
    <recommendedName>
        <fullName evidence="13">Ion transport domain-containing protein</fullName>
    </recommendedName>
</protein>
<keyword evidence="7 12" id="KW-0472">Membrane</keyword>
<dbReference type="FunFam" id="1.20.120.350:FF:000019">
    <property type="entry name" value="Sodium channel protein"/>
    <property type="match status" value="1"/>
</dbReference>
<dbReference type="Proteomes" id="UP000663869">
    <property type="component" value="Unassembled WGS sequence"/>
</dbReference>
<dbReference type="EMBL" id="CAJOBQ010000511">
    <property type="protein sequence ID" value="CAF4371159.1"/>
    <property type="molecule type" value="Genomic_DNA"/>
</dbReference>
<keyword evidence="3" id="KW-1003">Cell membrane</keyword>
<dbReference type="AlphaFoldDB" id="A0A817RTN9"/>
<name>A0A817RTN9_9BILA</name>
<keyword evidence="8" id="KW-1015">Disulfide bond</keyword>
<keyword evidence="9" id="KW-0325">Glycoprotein</keyword>
<feature type="region of interest" description="Disordered" evidence="11">
    <location>
        <begin position="48"/>
        <end position="67"/>
    </location>
</feature>
<dbReference type="Gene3D" id="1.20.120.350">
    <property type="entry name" value="Voltage-gated potassium channels. Chain C"/>
    <property type="match status" value="3"/>
</dbReference>
<evidence type="ECO:0000313" key="15">
    <source>
        <dbReference type="EMBL" id="CAF3367030.1"/>
    </source>
</evidence>
<dbReference type="GO" id="GO:0019228">
    <property type="term" value="P:neuronal action potential"/>
    <property type="evidence" value="ECO:0007669"/>
    <property type="project" value="TreeGrafter"/>
</dbReference>
<evidence type="ECO:0000259" key="13">
    <source>
        <dbReference type="Pfam" id="PF00520"/>
    </source>
</evidence>
<evidence type="ECO:0000256" key="2">
    <source>
        <dbReference type="ARBA" id="ARBA00022448"/>
    </source>
</evidence>
<comment type="subcellular location">
    <subcellularLocation>
        <location evidence="1">Cell membrane</location>
        <topology evidence="1">Multi-pass membrane protein</topology>
    </subcellularLocation>
</comment>
<evidence type="ECO:0000256" key="7">
    <source>
        <dbReference type="ARBA" id="ARBA00023136"/>
    </source>
</evidence>
<dbReference type="GO" id="GO:0005248">
    <property type="term" value="F:voltage-gated sodium channel activity"/>
    <property type="evidence" value="ECO:0007669"/>
    <property type="project" value="TreeGrafter"/>
</dbReference>
<dbReference type="InterPro" id="IPR027359">
    <property type="entry name" value="Volt_channel_dom_sf"/>
</dbReference>
<feature type="coiled-coil region" evidence="10">
    <location>
        <begin position="427"/>
        <end position="454"/>
    </location>
</feature>
<feature type="transmembrane region" description="Helical" evidence="12">
    <location>
        <begin position="263"/>
        <end position="282"/>
    </location>
</feature>
<evidence type="ECO:0000256" key="6">
    <source>
        <dbReference type="ARBA" id="ARBA00022989"/>
    </source>
</evidence>
<dbReference type="EMBL" id="CAJNYD010000548">
    <property type="protein sequence ID" value="CAF3270949.1"/>
    <property type="molecule type" value="Genomic_DNA"/>
</dbReference>
<dbReference type="EMBL" id="CAJNYU010000502">
    <property type="protein sequence ID" value="CAF3367030.1"/>
    <property type="molecule type" value="Genomic_DNA"/>
</dbReference>
<evidence type="ECO:0000313" key="17">
    <source>
        <dbReference type="EMBL" id="CAF4379344.1"/>
    </source>
</evidence>
<reference evidence="14" key="1">
    <citation type="submission" date="2021-02" db="EMBL/GenBank/DDBJ databases">
        <authorList>
            <person name="Nowell W R."/>
        </authorList>
    </citation>
    <scope>NUCLEOTIDE SEQUENCE</scope>
</reference>
<evidence type="ECO:0000256" key="12">
    <source>
        <dbReference type="SAM" id="Phobius"/>
    </source>
</evidence>
<dbReference type="InterPro" id="IPR043203">
    <property type="entry name" value="VGCC_Ca_Na"/>
</dbReference>
<keyword evidence="5" id="KW-0677">Repeat</keyword>
<feature type="transmembrane region" description="Helical" evidence="12">
    <location>
        <begin position="399"/>
        <end position="426"/>
    </location>
</feature>
<feature type="transmembrane region" description="Helical" evidence="12">
    <location>
        <begin position="671"/>
        <end position="690"/>
    </location>
</feature>
<gene>
    <name evidence="15" type="ORF">FME351_LOCUS5971</name>
    <name evidence="17" type="ORF">HFQ381_LOCUS18628</name>
    <name evidence="14" type="ORF">LUA448_LOCUS5956</name>
    <name evidence="16" type="ORF">TSG867_LOCUS10900</name>
</gene>
<evidence type="ECO:0000256" key="4">
    <source>
        <dbReference type="ARBA" id="ARBA00022692"/>
    </source>
</evidence>
<evidence type="ECO:0000313" key="18">
    <source>
        <dbReference type="Proteomes" id="UP000663833"/>
    </source>
</evidence>
<dbReference type="GO" id="GO:0001518">
    <property type="term" value="C:voltage-gated sodium channel complex"/>
    <property type="evidence" value="ECO:0007669"/>
    <property type="project" value="TreeGrafter"/>
</dbReference>
<accession>A0A817RTN9</accession>
<feature type="transmembrane region" description="Helical" evidence="12">
    <location>
        <begin position="1153"/>
        <end position="1173"/>
    </location>
</feature>
<evidence type="ECO:0000256" key="1">
    <source>
        <dbReference type="ARBA" id="ARBA00004651"/>
    </source>
</evidence>
<evidence type="ECO:0000256" key="11">
    <source>
        <dbReference type="SAM" id="MobiDB-lite"/>
    </source>
</evidence>
<feature type="transmembrane region" description="Helical" evidence="12">
    <location>
        <begin position="204"/>
        <end position="227"/>
    </location>
</feature>
<sequence>MDYSSIVFREFTHESLQRIECYRQEEAERITSERSEETLCKNNINDHHLINKSSKDPANASKRKPNKELATGETLPLILQYKFPPKLIGKPIEEIDQYYRVEYGFMVISANNTIYRFSSTRACYLFSPFNCFRRIAIRILTHSLFLTLVMITILTNCVFMTLKNAPEVNEYIFTAIYTVEALIKCVARGFILEKHTFLRDPWNWLDFIVIVLAYITFFVHLGNVAVLRTFRVLRALKTVAIVPGLKTIVNALIQSFIALRDVSVLSIFILSIFALVGLQLYMGTLRQKCVPSYDSFVNNTNSYSEGFNMSFESYLTKIDNEIYWYKENGDYLLCGNASGTVRCPAGYICWKDRGMNPNFGYTSFDNYGWAMLSCFRLMTQDYWENLYQLVLSTAGRYHAVFFVVVIFFGSFYLVNLILATVSMSYLKEQILVEAENKERERRRKDDELEIQKEEEGKVLEAHALLHVDNEQYVENRRSFEDSNHTNLHPDFPIELEQNGKKKKLSHKQSFQASPSPFQCDKLIAGATTIPFFRETQNNSTDEDRKSELVVSCSDLADLGQNDNRLTITLYQAEPHVQHVQTTEILSAQESNRTSFLPKNTAATNTSGVFIRLVRIYCCEWSCKLAIFQKIQAAVAFIVLDAFMDLFITICIILNTLFLALDHHGQSETMTLILTTGNYVFTAVFAVEATLKIIALTPSKYLKNGWNVFDLLIVTVSLIELCFAHVKGLSVLRSFRLLRIFKLAKSWSTLNRLISIVGKSIGALANLTLVLIIIIFIFAVVGMQLFGQKYGENFGKDMPRWNFFDFFHSFMIVFRVLCGEWIESMWVCLECAGWPCVPFFLLTFFLGNLVILNLFLALLLASFDSNVLTEKEDEDDKIGEAIDRIQRFFHLLIENLVYFFRGKKQRQKDADVENKNNENPLSTAEELVNNIPSANFNQSEDINFAVPLIHDLSTTHEGTEEQPIHDETIEFHPTQSILYTPPSCCPKMILKHFCCCAKCIPQGIHERWTTIRRHSFSLVEHRYFEWFIIVSIVGSSITLALEDVHTRQQPTFSEVLEIFDKIFTIIFTLELILKWFAYGIKNYFTDGWNILDFVIVVVSVLGTGLHLFGVADIPAFKSMRTLRALRPLKALSKFAGIRIVVNALFGAIPSISNVLLVCLVFWLIFSIMGVQLFAGKFYKCVYVGTHDRVAASENVTNKTDCLNKNFTWENSRLNFDNVLNGYLALFQIVSY</sequence>
<evidence type="ECO:0000256" key="10">
    <source>
        <dbReference type="SAM" id="Coils"/>
    </source>
</evidence>
<dbReference type="Proteomes" id="UP000663851">
    <property type="component" value="Unassembled WGS sequence"/>
</dbReference>
<feature type="transmembrane region" description="Helical" evidence="12">
    <location>
        <begin position="632"/>
        <end position="659"/>
    </location>
</feature>
<feature type="domain" description="Ion transport" evidence="13">
    <location>
        <begin position="142"/>
        <end position="425"/>
    </location>
</feature>
<dbReference type="Pfam" id="PF00520">
    <property type="entry name" value="Ion_trans"/>
    <property type="match status" value="3"/>
</dbReference>
<proteinExistence type="predicted"/>
<keyword evidence="10" id="KW-0175">Coiled coil</keyword>
<evidence type="ECO:0000256" key="8">
    <source>
        <dbReference type="ARBA" id="ARBA00023157"/>
    </source>
</evidence>
<feature type="transmembrane region" description="Helical" evidence="12">
    <location>
        <begin position="752"/>
        <end position="785"/>
    </location>
</feature>
<organism evidence="14 18">
    <name type="scientific">Rotaria socialis</name>
    <dbReference type="NCBI Taxonomy" id="392032"/>
    <lineage>
        <taxon>Eukaryota</taxon>
        <taxon>Metazoa</taxon>
        <taxon>Spiralia</taxon>
        <taxon>Gnathifera</taxon>
        <taxon>Rotifera</taxon>
        <taxon>Eurotatoria</taxon>
        <taxon>Bdelloidea</taxon>
        <taxon>Philodinida</taxon>
        <taxon>Philodinidae</taxon>
        <taxon>Rotaria</taxon>
    </lineage>
</organism>
<keyword evidence="6 12" id="KW-1133">Transmembrane helix</keyword>
<evidence type="ECO:0000256" key="3">
    <source>
        <dbReference type="ARBA" id="ARBA00022475"/>
    </source>
</evidence>
<feature type="transmembrane region" description="Helical" evidence="12">
    <location>
        <begin position="710"/>
        <end position="731"/>
    </location>
</feature>
<keyword evidence="2" id="KW-0813">Transport</keyword>
<feature type="domain" description="Ion transport" evidence="13">
    <location>
        <begin position="1020"/>
        <end position="1228"/>
    </location>
</feature>
<dbReference type="PANTHER" id="PTHR10037:SF288">
    <property type="entry name" value="SODIUM CHANNEL PROTEIN PARA"/>
    <property type="match status" value="1"/>
</dbReference>
<evidence type="ECO:0000313" key="16">
    <source>
        <dbReference type="EMBL" id="CAF4371159.1"/>
    </source>
</evidence>
<dbReference type="Proteomes" id="UP000663833">
    <property type="component" value="Unassembled WGS sequence"/>
</dbReference>
<feature type="transmembrane region" description="Helical" evidence="12">
    <location>
        <begin position="1061"/>
        <end position="1077"/>
    </location>
</feature>